<evidence type="ECO:0000313" key="3">
    <source>
        <dbReference type="Proteomes" id="UP000499080"/>
    </source>
</evidence>
<keyword evidence="3" id="KW-1185">Reference proteome</keyword>
<evidence type="ECO:0000313" key="2">
    <source>
        <dbReference type="EMBL" id="GBN02441.1"/>
    </source>
</evidence>
<gene>
    <name evidence="2" type="ORF">AVEN_177638_1</name>
</gene>
<proteinExistence type="predicted"/>
<feature type="signal peptide" evidence="1">
    <location>
        <begin position="1"/>
        <end position="18"/>
    </location>
</feature>
<dbReference type="AlphaFoldDB" id="A0A4Y2KJ66"/>
<dbReference type="EMBL" id="BGPR01004701">
    <property type="protein sequence ID" value="GBN02441.1"/>
    <property type="molecule type" value="Genomic_DNA"/>
</dbReference>
<protein>
    <submittedName>
        <fullName evidence="2">Uncharacterized protein</fullName>
    </submittedName>
</protein>
<dbReference type="Proteomes" id="UP000499080">
    <property type="component" value="Unassembled WGS sequence"/>
</dbReference>
<evidence type="ECO:0000256" key="1">
    <source>
        <dbReference type="SAM" id="SignalP"/>
    </source>
</evidence>
<sequence>MHETVLCLHFIGYVVVSALTPPMRETVLCLHFIGYVVVSALTPPMRETVKEPKVRSENDASHGGEKECRMVDARINKSPREIVYALKQNIKLPAALR</sequence>
<feature type="chain" id="PRO_5021398680" evidence="1">
    <location>
        <begin position="19"/>
        <end position="97"/>
    </location>
</feature>
<keyword evidence="1" id="KW-0732">Signal</keyword>
<organism evidence="2 3">
    <name type="scientific">Araneus ventricosus</name>
    <name type="common">Orbweaver spider</name>
    <name type="synonym">Epeira ventricosa</name>
    <dbReference type="NCBI Taxonomy" id="182803"/>
    <lineage>
        <taxon>Eukaryota</taxon>
        <taxon>Metazoa</taxon>
        <taxon>Ecdysozoa</taxon>
        <taxon>Arthropoda</taxon>
        <taxon>Chelicerata</taxon>
        <taxon>Arachnida</taxon>
        <taxon>Araneae</taxon>
        <taxon>Araneomorphae</taxon>
        <taxon>Entelegynae</taxon>
        <taxon>Araneoidea</taxon>
        <taxon>Araneidae</taxon>
        <taxon>Araneus</taxon>
    </lineage>
</organism>
<accession>A0A4Y2KJ66</accession>
<name>A0A4Y2KJ66_ARAVE</name>
<reference evidence="2 3" key="1">
    <citation type="journal article" date="2019" name="Sci. Rep.">
        <title>Orb-weaving spider Araneus ventricosus genome elucidates the spidroin gene catalogue.</title>
        <authorList>
            <person name="Kono N."/>
            <person name="Nakamura H."/>
            <person name="Ohtoshi R."/>
            <person name="Moran D.A.P."/>
            <person name="Shinohara A."/>
            <person name="Yoshida Y."/>
            <person name="Fujiwara M."/>
            <person name="Mori M."/>
            <person name="Tomita M."/>
            <person name="Arakawa K."/>
        </authorList>
    </citation>
    <scope>NUCLEOTIDE SEQUENCE [LARGE SCALE GENOMIC DNA]</scope>
</reference>
<comment type="caution">
    <text evidence="2">The sequence shown here is derived from an EMBL/GenBank/DDBJ whole genome shotgun (WGS) entry which is preliminary data.</text>
</comment>